<proteinExistence type="predicted"/>
<dbReference type="Proteomes" id="UP000198651">
    <property type="component" value="Chromosome I"/>
</dbReference>
<protein>
    <submittedName>
        <fullName evidence="1">Putative coiled coil protein</fullName>
    </submittedName>
</protein>
<dbReference type="RefSeq" id="WP_092490502.1">
    <property type="nucleotide sequence ID" value="NZ_LN906597.1"/>
</dbReference>
<dbReference type="EMBL" id="LN906597">
    <property type="protein sequence ID" value="CUT17694.1"/>
    <property type="molecule type" value="Genomic_DNA"/>
</dbReference>
<name>A0A0S4M1X3_9BURK</name>
<gene>
    <name evidence="1" type="ORF">Ark11_0871</name>
</gene>
<evidence type="ECO:0000313" key="1">
    <source>
        <dbReference type="EMBL" id="CUT17694.1"/>
    </source>
</evidence>
<evidence type="ECO:0000313" key="2">
    <source>
        <dbReference type="Proteomes" id="UP000198651"/>
    </source>
</evidence>
<reference evidence="2" key="1">
    <citation type="submission" date="2015-11" db="EMBL/GenBank/DDBJ databases">
        <authorList>
            <person name="Seth-Smith H.M.B."/>
        </authorList>
    </citation>
    <scope>NUCLEOTIDE SEQUENCE [LARGE SCALE GENOMIC DNA]</scope>
    <source>
        <strain evidence="2">2013Ark11</strain>
    </source>
</reference>
<sequence>MHIYRSSVSANDKYDDGSLSVLADQDERLTTDRFTKEGLPYLLMKMIEIVSYISSLDEIICHDHNYSYFVNIYKFYPAKYKLLQKLNSIYEYSTKFEVMDELHNDNFFQIYVSKYGNNLDENFMLVINNYKNIFADKISNVLHELDNVISLMSDITKETIYTVCYSFSKDICDSMGKCTDILQSDIIPMVIKVILNCRIVNESYKKEITYAEMEQLFLNFISALERLIMSGVVNYWNHFFNKNKLLLSLNFVADNISNFPYKFCRPHITENSSNINCSDAFTCKFGVYISFMTVAKLEIISDNFVKKCATSLKNLVRSTCIYICNYSNNSYDDILNLRKGLIKLIKKEFDKMISKEKLEDNLSNFLKESVIYNQKNFAIEFMEINRSSVISVIISDIYKSLISSVNKDLLMIIARTKNIIISSKERALKGGSSPRTIESKWGVKLHPEDSYNILVVRRKFSAKSRIIIRNKFSSMMKEGYKFSDGTVIGVGSWNDVSKNLFPIAQGEVRHLLYNERLCIFKILSNARIMKDVGALGRCSIGTREATSEEKESILRIAVKNSYIQTKDMIRSVWVSLIKIPDINKYDKNIVSDMNSCLLSSVSEFSNSVDHVVDKGNLMVTPPLLQGKIIDRWGINIYPDDDKLILFMRKRFSTEIRGHFRRLFSSMLEKETVLPSGSVLRKCCWYLVFTELHSIAIKSVKPIIENEYLELDRVLSKTRIMDVDRNKGSSCTLRVVTNDEKSDLMERARIFIDKRLIVSTKLSLMDVINTPMSGYEEKYECVNKRHILNDWGVAVRYEDNCSILNIRRKFSSKIRSVAYHRFHKIIKDKYRFEDGYTIAKLDWIMVSDKVFPIILDEIKYIIERESIEAEGVVSKARIIVDHGIDRETTNEEKSVLLKNIMKFMDKKLECLLAKVWRNVIASLENNDGGNRDFTETKSCDVVNCNREVSVASPNVSDIVKLDSNSAECKFSAKLRGENIREILKVKKKFSSEMNKCVSDKFCKLIEYKCTLDDGTVIDKYPWKIISKKMIPIAKKEIEPIIEMERVKIREILLRSLIIIHGMDGHTRTRELTSDEVLSTLEEIMSSVYKNAVYKFSIIWGVVVKMPEKDNLEEGGDTTSEKIYHGKGYSSLLESLDISDADKVELDNIRLEFVGNLGSIIGEVVNELLLDVDNGTSLSDDISMIVSNRSCILFNEGGFGSRVESLLSSAKIVGSSGEIRLVSEEEKKYLFNKFMDSIHSDRDHLVRKRTEELALSSHVV</sequence>
<dbReference type="OrthoDB" id="9949566at2"/>
<dbReference type="AlphaFoldDB" id="A0A0S4M1X3"/>
<accession>A0A0S4M1X3</accession>
<organism evidence="1 2">
    <name type="scientific">Candidatus Ichthyocystis hellenicum</name>
    <dbReference type="NCBI Taxonomy" id="1561003"/>
    <lineage>
        <taxon>Bacteria</taxon>
        <taxon>Pseudomonadati</taxon>
        <taxon>Pseudomonadota</taxon>
        <taxon>Betaproteobacteria</taxon>
        <taxon>Burkholderiales</taxon>
        <taxon>Candidatus Ichthyocystis</taxon>
    </lineage>
</organism>
<keyword evidence="2" id="KW-1185">Reference proteome</keyword>